<evidence type="ECO:0000256" key="4">
    <source>
        <dbReference type="ARBA" id="ARBA00022692"/>
    </source>
</evidence>
<keyword evidence="8 16" id="KW-0675">Receptor</keyword>
<feature type="domain" description="TonB-dependent receptor-like beta-barrel" evidence="14">
    <location>
        <begin position="350"/>
        <end position="753"/>
    </location>
</feature>
<evidence type="ECO:0000256" key="6">
    <source>
        <dbReference type="ARBA" id="ARBA00023077"/>
    </source>
</evidence>
<dbReference type="GO" id="GO:0044718">
    <property type="term" value="P:siderophore transmembrane transport"/>
    <property type="evidence" value="ECO:0007669"/>
    <property type="project" value="TreeGrafter"/>
</dbReference>
<feature type="domain" description="TonB-dependent receptor plug" evidence="15">
    <location>
        <begin position="95"/>
        <end position="195"/>
    </location>
</feature>
<evidence type="ECO:0000313" key="17">
    <source>
        <dbReference type="Proteomes" id="UP000238823"/>
    </source>
</evidence>
<dbReference type="GO" id="GO:0009279">
    <property type="term" value="C:cell outer membrane"/>
    <property type="evidence" value="ECO:0007669"/>
    <property type="project" value="UniProtKB-SubCell"/>
</dbReference>
<comment type="caution">
    <text evidence="16">The sequence shown here is derived from an EMBL/GenBank/DDBJ whole genome shotgun (WGS) entry which is preliminary data.</text>
</comment>
<feature type="region of interest" description="Disordered" evidence="12">
    <location>
        <begin position="26"/>
        <end position="88"/>
    </location>
</feature>
<evidence type="ECO:0000256" key="13">
    <source>
        <dbReference type="SAM" id="SignalP"/>
    </source>
</evidence>
<evidence type="ECO:0000256" key="2">
    <source>
        <dbReference type="ARBA" id="ARBA00022448"/>
    </source>
</evidence>
<dbReference type="InterPro" id="IPR000531">
    <property type="entry name" value="Beta-barrel_TonB"/>
</dbReference>
<dbReference type="PANTHER" id="PTHR30069:SF29">
    <property type="entry name" value="HEMOGLOBIN AND HEMOGLOBIN-HAPTOGLOBIN-BINDING PROTEIN 1-RELATED"/>
    <property type="match status" value="1"/>
</dbReference>
<gene>
    <name evidence="16" type="primary">cirA_1</name>
    <name evidence="16" type="ORF">ENSA7_33000</name>
</gene>
<organism evidence="16 17">
    <name type="scientific">Enhygromyxa salina</name>
    <dbReference type="NCBI Taxonomy" id="215803"/>
    <lineage>
        <taxon>Bacteria</taxon>
        <taxon>Pseudomonadati</taxon>
        <taxon>Myxococcota</taxon>
        <taxon>Polyangia</taxon>
        <taxon>Nannocystales</taxon>
        <taxon>Nannocystaceae</taxon>
        <taxon>Enhygromyxa</taxon>
    </lineage>
</organism>
<evidence type="ECO:0000256" key="5">
    <source>
        <dbReference type="ARBA" id="ARBA00022729"/>
    </source>
</evidence>
<keyword evidence="5 13" id="KW-0732">Signal</keyword>
<dbReference type="PANTHER" id="PTHR30069">
    <property type="entry name" value="TONB-DEPENDENT OUTER MEMBRANE RECEPTOR"/>
    <property type="match status" value="1"/>
</dbReference>
<dbReference type="GO" id="GO:0015344">
    <property type="term" value="F:siderophore uptake transmembrane transporter activity"/>
    <property type="evidence" value="ECO:0007669"/>
    <property type="project" value="TreeGrafter"/>
</dbReference>
<feature type="compositionally biased region" description="Acidic residues" evidence="12">
    <location>
        <begin position="46"/>
        <end position="73"/>
    </location>
</feature>
<comment type="subcellular location">
    <subcellularLocation>
        <location evidence="1 10">Cell outer membrane</location>
        <topology evidence="1 10">Multi-pass membrane protein</topology>
    </subcellularLocation>
</comment>
<dbReference type="Pfam" id="PF00593">
    <property type="entry name" value="TonB_dep_Rec_b-barrel"/>
    <property type="match status" value="1"/>
</dbReference>
<dbReference type="Gene3D" id="2.40.170.20">
    <property type="entry name" value="TonB-dependent receptor, beta-barrel domain"/>
    <property type="match status" value="1"/>
</dbReference>
<evidence type="ECO:0000259" key="15">
    <source>
        <dbReference type="Pfam" id="PF07715"/>
    </source>
</evidence>
<dbReference type="InterPro" id="IPR039426">
    <property type="entry name" value="TonB-dep_rcpt-like"/>
</dbReference>
<comment type="similarity">
    <text evidence="10 11">Belongs to the TonB-dependent receptor family.</text>
</comment>
<protein>
    <submittedName>
        <fullName evidence="16">Colicin I receptor</fullName>
    </submittedName>
</protein>
<dbReference type="InterPro" id="IPR036942">
    <property type="entry name" value="Beta-barrel_TonB_sf"/>
</dbReference>
<dbReference type="Proteomes" id="UP000238823">
    <property type="component" value="Unassembled WGS sequence"/>
</dbReference>
<accession>A0A2S9YPE6</accession>
<sequence length="788" mass="85912">MRGMSVRPGSRLAAALAGLLAGASRLAWAGPPGSGEAPDDTRAQTEDLDPDPDSDPDPEADADQSEPGDDAADDDRSTREIIVSSDTPDNYVRDASVVSRRQIQERLPRSAPDALRFEPGVYVQQSAHAQASPYVRGLTGQQTLIAFDGIRLNTSTFRQGPNQYFFTVDSRTIQRLEVVRGAASTTWGSDALGGALLTTPMDPTMDRSKRWTVHPRLLLAHRTADGELGGRAQLDLGWKGKLGFFGGVGYRDVGQLRTSGAVTAPATGRPWKEPRFASDERTQLGTGFRELTADARLVWQIDDRWRLSAGYYDYRQKDAPRTDKCPPAEAPDDECLVYLDQFRTLTYLAADMSDGPDAAARARVSVSYQNQHERTQLTRDNGVPAIDGGIESNGRDDVHTLGLRTTLSTAVLPLGERVAFGVDYGGDLYFDMIESHAWLEFTDVSPPVTSVAPRGQYIDGSRYLTSGVWAQPYVWIGERVRIRAGGRGAFVWAKADGEDASETLAVDRSWATAVGNAGLMVVAAPWLTWHLDFDQGFRAPNLDDLTSRQQTGPGFQFENASLEPERALSFDTGFRVRHKRVEASLFVWHSFIRGLIGRAPRELGACPGGAAENPTGCEASRTRFQLVNLDGWALLRGVDSSVRVFIPAGFVIGATFSWAWGEGQNPVPPPTNTGASNYEERLPLSRVPPLNGTVELTWYSNVGLWLGSALRWAGTQDRLALADVADTRIPDGGTPGFAVWDLRAGYRFDPVVLLGLVFENVIDSPHRYHGSSVNGATRSLNLSVEVGF</sequence>
<evidence type="ECO:0000259" key="14">
    <source>
        <dbReference type="Pfam" id="PF00593"/>
    </source>
</evidence>
<keyword evidence="9 10" id="KW-0998">Cell outer membrane</keyword>
<dbReference type="Pfam" id="PF07715">
    <property type="entry name" value="Plug"/>
    <property type="match status" value="1"/>
</dbReference>
<evidence type="ECO:0000313" key="16">
    <source>
        <dbReference type="EMBL" id="PRQ06966.1"/>
    </source>
</evidence>
<evidence type="ECO:0000256" key="3">
    <source>
        <dbReference type="ARBA" id="ARBA00022452"/>
    </source>
</evidence>
<dbReference type="SUPFAM" id="SSF56935">
    <property type="entry name" value="Porins"/>
    <property type="match status" value="1"/>
</dbReference>
<evidence type="ECO:0000256" key="7">
    <source>
        <dbReference type="ARBA" id="ARBA00023136"/>
    </source>
</evidence>
<keyword evidence="2 10" id="KW-0813">Transport</keyword>
<dbReference type="InterPro" id="IPR037066">
    <property type="entry name" value="Plug_dom_sf"/>
</dbReference>
<keyword evidence="3 10" id="KW-1134">Transmembrane beta strand</keyword>
<reference evidence="16 17" key="1">
    <citation type="submission" date="2018-03" db="EMBL/GenBank/DDBJ databases">
        <title>Draft Genome Sequences of the Obligatory Marine Myxobacteria Enhygromyxa salina SWB007.</title>
        <authorList>
            <person name="Poehlein A."/>
            <person name="Moghaddam J.A."/>
            <person name="Harms H."/>
            <person name="Alanjari M."/>
            <person name="Koenig G.M."/>
            <person name="Daniel R."/>
            <person name="Schaeberle T.F."/>
        </authorList>
    </citation>
    <scope>NUCLEOTIDE SEQUENCE [LARGE SCALE GENOMIC DNA]</scope>
    <source>
        <strain evidence="16 17">SWB007</strain>
    </source>
</reference>
<evidence type="ECO:0000256" key="1">
    <source>
        <dbReference type="ARBA" id="ARBA00004571"/>
    </source>
</evidence>
<evidence type="ECO:0000256" key="9">
    <source>
        <dbReference type="ARBA" id="ARBA00023237"/>
    </source>
</evidence>
<evidence type="ECO:0000256" key="10">
    <source>
        <dbReference type="PROSITE-ProRule" id="PRU01360"/>
    </source>
</evidence>
<dbReference type="PROSITE" id="PS52016">
    <property type="entry name" value="TONB_DEPENDENT_REC_3"/>
    <property type="match status" value="1"/>
</dbReference>
<dbReference type="OrthoDB" id="9763670at2"/>
<evidence type="ECO:0000256" key="12">
    <source>
        <dbReference type="SAM" id="MobiDB-lite"/>
    </source>
</evidence>
<name>A0A2S9YPE6_9BACT</name>
<dbReference type="AlphaFoldDB" id="A0A2S9YPE6"/>
<keyword evidence="7 10" id="KW-0472">Membrane</keyword>
<keyword evidence="4 10" id="KW-0812">Transmembrane</keyword>
<evidence type="ECO:0000256" key="11">
    <source>
        <dbReference type="RuleBase" id="RU003357"/>
    </source>
</evidence>
<evidence type="ECO:0000256" key="8">
    <source>
        <dbReference type="ARBA" id="ARBA00023170"/>
    </source>
</evidence>
<dbReference type="EMBL" id="PVNL01000062">
    <property type="protein sequence ID" value="PRQ06966.1"/>
    <property type="molecule type" value="Genomic_DNA"/>
</dbReference>
<dbReference type="InterPro" id="IPR012910">
    <property type="entry name" value="Plug_dom"/>
</dbReference>
<dbReference type="Gene3D" id="2.170.130.10">
    <property type="entry name" value="TonB-dependent receptor, plug domain"/>
    <property type="match status" value="1"/>
</dbReference>
<proteinExistence type="inferred from homology"/>
<keyword evidence="6 11" id="KW-0798">TonB box</keyword>
<feature type="signal peptide" evidence="13">
    <location>
        <begin position="1"/>
        <end position="29"/>
    </location>
</feature>
<feature type="chain" id="PRO_5015479189" evidence="13">
    <location>
        <begin position="30"/>
        <end position="788"/>
    </location>
</feature>